<keyword evidence="1" id="KW-0812">Transmembrane</keyword>
<evidence type="ECO:0000313" key="3">
    <source>
        <dbReference type="Proteomes" id="UP000678393"/>
    </source>
</evidence>
<keyword evidence="3" id="KW-1185">Reference proteome</keyword>
<dbReference type="Proteomes" id="UP000678393">
    <property type="component" value="Unassembled WGS sequence"/>
</dbReference>
<name>A0A8S3Z0F9_9EUPU</name>
<evidence type="ECO:0000256" key="1">
    <source>
        <dbReference type="SAM" id="Phobius"/>
    </source>
</evidence>
<feature type="transmembrane region" description="Helical" evidence="1">
    <location>
        <begin position="162"/>
        <end position="183"/>
    </location>
</feature>
<feature type="transmembrane region" description="Helical" evidence="1">
    <location>
        <begin position="121"/>
        <end position="150"/>
    </location>
</feature>
<protein>
    <submittedName>
        <fullName evidence="2">Uncharacterized protein</fullName>
    </submittedName>
</protein>
<dbReference type="EMBL" id="CAJHNH020001182">
    <property type="protein sequence ID" value="CAG5121888.1"/>
    <property type="molecule type" value="Genomic_DNA"/>
</dbReference>
<organism evidence="2 3">
    <name type="scientific">Candidula unifasciata</name>
    <dbReference type="NCBI Taxonomy" id="100452"/>
    <lineage>
        <taxon>Eukaryota</taxon>
        <taxon>Metazoa</taxon>
        <taxon>Spiralia</taxon>
        <taxon>Lophotrochozoa</taxon>
        <taxon>Mollusca</taxon>
        <taxon>Gastropoda</taxon>
        <taxon>Heterobranchia</taxon>
        <taxon>Euthyneura</taxon>
        <taxon>Panpulmonata</taxon>
        <taxon>Eupulmonata</taxon>
        <taxon>Stylommatophora</taxon>
        <taxon>Helicina</taxon>
        <taxon>Helicoidea</taxon>
        <taxon>Geomitridae</taxon>
        <taxon>Candidula</taxon>
    </lineage>
</organism>
<keyword evidence="1" id="KW-0472">Membrane</keyword>
<reference evidence="2" key="1">
    <citation type="submission" date="2021-04" db="EMBL/GenBank/DDBJ databases">
        <authorList>
            <consortium name="Molecular Ecology Group"/>
        </authorList>
    </citation>
    <scope>NUCLEOTIDE SEQUENCE</scope>
</reference>
<accession>A0A8S3Z0F9</accession>
<feature type="transmembrane region" description="Helical" evidence="1">
    <location>
        <begin position="90"/>
        <end position="109"/>
    </location>
</feature>
<comment type="caution">
    <text evidence="2">The sequence shown here is derived from an EMBL/GenBank/DDBJ whole genome shotgun (WGS) entry which is preliminary data.</text>
</comment>
<feature type="transmembrane region" description="Helical" evidence="1">
    <location>
        <begin position="7"/>
        <end position="33"/>
    </location>
</feature>
<dbReference type="AlphaFoldDB" id="A0A8S3Z0F9"/>
<gene>
    <name evidence="2" type="ORF">CUNI_LOCUS7446</name>
</gene>
<sequence>MHTRNWIIVVLIFIIFTTLVQIGGLVSPLWIYIETNNNITVGVGLYYRIGCEASSGNNCSAAGFPRLPFGYNTTATYDQMSWKAIVGLETASGGLGIVLTIMMIIYLIGFGVWKKMNGLNIAMVVICILAWLSLIAGLVVYIVFYGLVIVRSPDVNARSFPWSPLICLVAAILFFIITFLIRLRCRNRNYLKNAIPTSTDSKLALNPFTKNKLMMRYFTPSPYKEERRQALYAANSHYSDQSHLLGNGFTVGAIEQSTGVENMGFRNNYSRAIEYNVNNRMNGAAVPVIQTSTLPVGTFVGSTKTVVEGGMSGNIYDRDLSSFVNNNNKGTYGTEVVKRTLVTRTVGENSYGAEEDQRRNIAYQPEVKGVNTNTVYTHHHHQQQQQQTSASQIPDRRIVQDENIVGNSVTLNRNRGYDAFSDIDTETVYYTGKEGFRPITLGREMYVKNKGRPIATSSGVTTSYVVSSSLQPVKEEQTIEEVTVIERGAGRVAQQHSNFRVPADHRVTTGLQKAADYTVHTRTFTDNQAADQVVHTAGNLSGKTFAYNGTYIYRPYSESSY</sequence>
<proteinExistence type="predicted"/>
<evidence type="ECO:0000313" key="2">
    <source>
        <dbReference type="EMBL" id="CAG5121888.1"/>
    </source>
</evidence>
<dbReference type="OrthoDB" id="6091464at2759"/>
<keyword evidence="1" id="KW-1133">Transmembrane helix</keyword>